<dbReference type="EMBL" id="CM018034">
    <property type="protein sequence ID" value="KAA8543926.1"/>
    <property type="molecule type" value="Genomic_DNA"/>
</dbReference>
<keyword evidence="2" id="KW-0479">Metal-binding</keyword>
<sequence>MEKTKPGPITEVNAQDRPSFKLLLSCPSGLSSSQVSVVFDELYDRIPRTDINLENSISETWDRGFYKAHHCSMGTSSGIDAYYYLSKIAAIQLC</sequence>
<gene>
    <name evidence="5" type="ORF">F0562_021897</name>
</gene>
<protein>
    <submittedName>
        <fullName evidence="5">Uncharacterized protein</fullName>
    </submittedName>
</protein>
<dbReference type="GO" id="GO:0046872">
    <property type="term" value="F:metal ion binding"/>
    <property type="evidence" value="ECO:0007669"/>
    <property type="project" value="UniProtKB-KW"/>
</dbReference>
<dbReference type="Proteomes" id="UP000325577">
    <property type="component" value="Linkage Group LG11"/>
</dbReference>
<dbReference type="InterPro" id="IPR055295">
    <property type="entry name" value="NUDT22/NUDT9-like"/>
</dbReference>
<evidence type="ECO:0000313" key="5">
    <source>
        <dbReference type="EMBL" id="KAA8543926.1"/>
    </source>
</evidence>
<evidence type="ECO:0000256" key="3">
    <source>
        <dbReference type="ARBA" id="ARBA00022801"/>
    </source>
</evidence>
<comment type="cofactor">
    <cofactor evidence="1">
        <name>Mg(2+)</name>
        <dbReference type="ChEBI" id="CHEBI:18420"/>
    </cofactor>
</comment>
<evidence type="ECO:0000313" key="6">
    <source>
        <dbReference type="Proteomes" id="UP000325577"/>
    </source>
</evidence>
<organism evidence="5 6">
    <name type="scientific">Nyssa sinensis</name>
    <dbReference type="NCBI Taxonomy" id="561372"/>
    <lineage>
        <taxon>Eukaryota</taxon>
        <taxon>Viridiplantae</taxon>
        <taxon>Streptophyta</taxon>
        <taxon>Embryophyta</taxon>
        <taxon>Tracheophyta</taxon>
        <taxon>Spermatophyta</taxon>
        <taxon>Magnoliopsida</taxon>
        <taxon>eudicotyledons</taxon>
        <taxon>Gunneridae</taxon>
        <taxon>Pentapetalae</taxon>
        <taxon>asterids</taxon>
        <taxon>Cornales</taxon>
        <taxon>Nyssaceae</taxon>
        <taxon>Nyssa</taxon>
    </lineage>
</organism>
<keyword evidence="3" id="KW-0378">Hydrolase</keyword>
<dbReference type="OrthoDB" id="1415082at2759"/>
<proteinExistence type="predicted"/>
<dbReference type="AlphaFoldDB" id="A0A5J5BMP0"/>
<reference evidence="5 6" key="1">
    <citation type="submission" date="2019-09" db="EMBL/GenBank/DDBJ databases">
        <title>A chromosome-level genome assembly of the Chinese tupelo Nyssa sinensis.</title>
        <authorList>
            <person name="Yang X."/>
            <person name="Kang M."/>
            <person name="Yang Y."/>
            <person name="Xiong H."/>
            <person name="Wang M."/>
            <person name="Zhang Z."/>
            <person name="Wang Z."/>
            <person name="Wu H."/>
            <person name="Ma T."/>
            <person name="Liu J."/>
            <person name="Xi Z."/>
        </authorList>
    </citation>
    <scope>NUCLEOTIDE SEQUENCE [LARGE SCALE GENOMIC DNA]</scope>
    <source>
        <strain evidence="5">J267</strain>
        <tissue evidence="5">Leaf</tissue>
    </source>
</reference>
<dbReference type="PANTHER" id="PTHR31835:SF1">
    <property type="entry name" value="URIDINE DIPHOSPHATE GLUCOSE PYROPHOSPHATASE NUDT22"/>
    <property type="match status" value="1"/>
</dbReference>
<accession>A0A5J5BMP0</accession>
<evidence type="ECO:0000256" key="1">
    <source>
        <dbReference type="ARBA" id="ARBA00001946"/>
    </source>
</evidence>
<dbReference type="PANTHER" id="PTHR31835">
    <property type="entry name" value="URIDINE DIPHOSPHATE GLUCOSE PYROPHOSPHATASE"/>
    <property type="match status" value="1"/>
</dbReference>
<keyword evidence="6" id="KW-1185">Reference proteome</keyword>
<name>A0A5J5BMP0_9ASTE</name>
<dbReference type="GO" id="GO:0052751">
    <property type="term" value="F:GDP-mannose hydrolase activity"/>
    <property type="evidence" value="ECO:0007669"/>
    <property type="project" value="TreeGrafter"/>
</dbReference>
<evidence type="ECO:0000256" key="2">
    <source>
        <dbReference type="ARBA" id="ARBA00022723"/>
    </source>
</evidence>
<keyword evidence="4" id="KW-0460">Magnesium</keyword>
<evidence type="ECO:0000256" key="4">
    <source>
        <dbReference type="ARBA" id="ARBA00022842"/>
    </source>
</evidence>